<feature type="non-terminal residue" evidence="2">
    <location>
        <position position="76"/>
    </location>
</feature>
<dbReference type="InterPro" id="IPR025399">
    <property type="entry name" value="DUF4372"/>
</dbReference>
<accession>A0A1H6MFQ1</accession>
<feature type="domain" description="DUF4372" evidence="1">
    <location>
        <begin position="12"/>
        <end position="72"/>
    </location>
</feature>
<dbReference type="RefSeq" id="WP_143037811.1">
    <property type="nucleotide sequence ID" value="NZ_FNXE01000054.1"/>
</dbReference>
<organism evidence="2 3">
    <name type="scientific">Paenimyroides marinum</name>
    <dbReference type="NCBI Taxonomy" id="1159016"/>
    <lineage>
        <taxon>Bacteria</taxon>
        <taxon>Pseudomonadati</taxon>
        <taxon>Bacteroidota</taxon>
        <taxon>Flavobacteriia</taxon>
        <taxon>Flavobacteriales</taxon>
        <taxon>Flavobacteriaceae</taxon>
        <taxon>Paenimyroides</taxon>
    </lineage>
</organism>
<gene>
    <name evidence="2" type="ORF">SAMN02927937_02673</name>
</gene>
<keyword evidence="3" id="KW-1185">Reference proteome</keyword>
<dbReference type="EMBL" id="FNXE01000054">
    <property type="protein sequence ID" value="SEI00399.1"/>
    <property type="molecule type" value="Genomic_DNA"/>
</dbReference>
<reference evidence="3" key="1">
    <citation type="submission" date="2016-10" db="EMBL/GenBank/DDBJ databases">
        <authorList>
            <person name="Varghese N."/>
            <person name="Submissions S."/>
        </authorList>
    </citation>
    <scope>NUCLEOTIDE SEQUENCE [LARGE SCALE GENOMIC DNA]</scope>
    <source>
        <strain evidence="3">CGMCC 1.10825</strain>
    </source>
</reference>
<name>A0A1H6MFQ1_9FLAO</name>
<dbReference type="Pfam" id="PF14294">
    <property type="entry name" value="DUF4372"/>
    <property type="match status" value="1"/>
</dbReference>
<evidence type="ECO:0000313" key="2">
    <source>
        <dbReference type="EMBL" id="SEI00399.1"/>
    </source>
</evidence>
<proteinExistence type="predicted"/>
<protein>
    <recommendedName>
        <fullName evidence="1">DUF4372 domain-containing protein</fullName>
    </recommendedName>
</protein>
<evidence type="ECO:0000313" key="3">
    <source>
        <dbReference type="Proteomes" id="UP000199634"/>
    </source>
</evidence>
<dbReference type="Proteomes" id="UP000199634">
    <property type="component" value="Unassembled WGS sequence"/>
</dbReference>
<dbReference type="AlphaFoldDB" id="A0A1H6MFQ1"/>
<sequence length="76" mass="8863">MSNKDTEKKLVGQPIFKQIINFIPKDKFDMLVYKHSSDRYYKTFDSWTQLTTMLFGILSRCDSMAEICDGMRGLEG</sequence>
<dbReference type="STRING" id="1159016.SAMN02927937_02673"/>
<dbReference type="OrthoDB" id="7327264at2"/>
<evidence type="ECO:0000259" key="1">
    <source>
        <dbReference type="Pfam" id="PF14294"/>
    </source>
</evidence>